<reference evidence="3" key="1">
    <citation type="journal article" date="2017" name="Front. Plant Sci.">
        <title>Climate Clever Clovers: New Paradigm to Reduce the Environmental Footprint of Ruminants by Breeding Low Methanogenic Forages Utilizing Haplotype Variation.</title>
        <authorList>
            <person name="Kaur P."/>
            <person name="Appels R."/>
            <person name="Bayer P.E."/>
            <person name="Keeble-Gagnere G."/>
            <person name="Wang J."/>
            <person name="Hirakawa H."/>
            <person name="Shirasawa K."/>
            <person name="Vercoe P."/>
            <person name="Stefanova K."/>
            <person name="Durmic Z."/>
            <person name="Nichols P."/>
            <person name="Revell C."/>
            <person name="Isobe S.N."/>
            <person name="Edwards D."/>
            <person name="Erskine W."/>
        </authorList>
    </citation>
    <scope>NUCLEOTIDE SEQUENCE [LARGE SCALE GENOMIC DNA]</scope>
    <source>
        <strain evidence="3">cv. Daliak</strain>
    </source>
</reference>
<evidence type="ECO:0008006" key="4">
    <source>
        <dbReference type="Google" id="ProtNLM"/>
    </source>
</evidence>
<feature type="region of interest" description="Disordered" evidence="1">
    <location>
        <begin position="1"/>
        <end position="36"/>
    </location>
</feature>
<organism evidence="2 3">
    <name type="scientific">Trifolium subterraneum</name>
    <name type="common">Subterranean clover</name>
    <dbReference type="NCBI Taxonomy" id="3900"/>
    <lineage>
        <taxon>Eukaryota</taxon>
        <taxon>Viridiplantae</taxon>
        <taxon>Streptophyta</taxon>
        <taxon>Embryophyta</taxon>
        <taxon>Tracheophyta</taxon>
        <taxon>Spermatophyta</taxon>
        <taxon>Magnoliopsida</taxon>
        <taxon>eudicotyledons</taxon>
        <taxon>Gunneridae</taxon>
        <taxon>Pentapetalae</taxon>
        <taxon>rosids</taxon>
        <taxon>fabids</taxon>
        <taxon>Fabales</taxon>
        <taxon>Fabaceae</taxon>
        <taxon>Papilionoideae</taxon>
        <taxon>50 kb inversion clade</taxon>
        <taxon>NPAAA clade</taxon>
        <taxon>Hologalegina</taxon>
        <taxon>IRL clade</taxon>
        <taxon>Trifolieae</taxon>
        <taxon>Trifolium</taxon>
    </lineage>
</organism>
<feature type="compositionally biased region" description="Basic and acidic residues" evidence="1">
    <location>
        <begin position="1"/>
        <end position="17"/>
    </location>
</feature>
<sequence>MRGGEQERMRGGVDRFHGNSSRRYHSSAERQPGWAGPYARATQIGGNRASGLGNYVIRGGDSDGYRYGGSDGRWRAAAGSMARFAQEQGRGRSPTHCRDRPFSCTREATETWRGYTHYAGSKEIKNSSGYNNNSGGDNGKFSAVSTQVSAVFYITNFPDRLLFVDLKKGMEVCGILDDIYVSWYRNSYGQRFGLAKFERFVKEERDGAEDDGRKNQGGYEGDKKWDCTDVKIQRESKGRDEGMGGGSKGELEKVKEVAIRREEERVRALMVMVGEIECSKRKESLVPKEDITWASKSLIAKIKNGNCVSVVQRSFLDAGFVDFGIVLLGGDNVLLHPCVDGDELAESQGRLLKIDEGTINKERMDNARMLIATPPLKELNDIVKVWVDDMLVPIRIIEDMDEGAWRKHKKGSPLALPRDFTIITKITIQMLKHTSMRLPCSSHTRQETSLLKSHKIRDFLS</sequence>
<keyword evidence="3" id="KW-1185">Reference proteome</keyword>
<proteinExistence type="predicted"/>
<dbReference type="OrthoDB" id="1673143at2759"/>
<name>A0A2Z6N755_TRISU</name>
<evidence type="ECO:0000313" key="2">
    <source>
        <dbReference type="EMBL" id="GAU32020.1"/>
    </source>
</evidence>
<dbReference type="EMBL" id="DF973476">
    <property type="protein sequence ID" value="GAU32020.1"/>
    <property type="molecule type" value="Genomic_DNA"/>
</dbReference>
<dbReference type="Proteomes" id="UP000242715">
    <property type="component" value="Unassembled WGS sequence"/>
</dbReference>
<protein>
    <recommendedName>
        <fullName evidence="4">RRM domain-containing protein</fullName>
    </recommendedName>
</protein>
<dbReference type="AlphaFoldDB" id="A0A2Z6N755"/>
<gene>
    <name evidence="2" type="ORF">TSUD_158110</name>
</gene>
<evidence type="ECO:0000313" key="3">
    <source>
        <dbReference type="Proteomes" id="UP000242715"/>
    </source>
</evidence>
<accession>A0A2Z6N755</accession>
<feature type="region of interest" description="Disordered" evidence="1">
    <location>
        <begin position="205"/>
        <end position="224"/>
    </location>
</feature>
<evidence type="ECO:0000256" key="1">
    <source>
        <dbReference type="SAM" id="MobiDB-lite"/>
    </source>
</evidence>